<dbReference type="Proteomes" id="UP001605036">
    <property type="component" value="Unassembled WGS sequence"/>
</dbReference>
<comment type="caution">
    <text evidence="1">The sequence shown here is derived from an EMBL/GenBank/DDBJ whole genome shotgun (WGS) entry which is preliminary data.</text>
</comment>
<name>A0ABD1Y5H7_9MARC</name>
<dbReference type="AlphaFoldDB" id="A0ABD1Y5H7"/>
<dbReference type="EMBL" id="JBHFFA010000006">
    <property type="protein sequence ID" value="KAL2620569.1"/>
    <property type="molecule type" value="Genomic_DNA"/>
</dbReference>
<evidence type="ECO:0000313" key="2">
    <source>
        <dbReference type="Proteomes" id="UP001605036"/>
    </source>
</evidence>
<organism evidence="1 2">
    <name type="scientific">Riccia fluitans</name>
    <dbReference type="NCBI Taxonomy" id="41844"/>
    <lineage>
        <taxon>Eukaryota</taxon>
        <taxon>Viridiplantae</taxon>
        <taxon>Streptophyta</taxon>
        <taxon>Embryophyta</taxon>
        <taxon>Marchantiophyta</taxon>
        <taxon>Marchantiopsida</taxon>
        <taxon>Marchantiidae</taxon>
        <taxon>Marchantiales</taxon>
        <taxon>Ricciaceae</taxon>
        <taxon>Riccia</taxon>
    </lineage>
</organism>
<keyword evidence="2" id="KW-1185">Reference proteome</keyword>
<proteinExistence type="predicted"/>
<accession>A0ABD1Y5H7</accession>
<gene>
    <name evidence="1" type="ORF">R1flu_000774</name>
</gene>
<protein>
    <submittedName>
        <fullName evidence="1">Uncharacterized protein</fullName>
    </submittedName>
</protein>
<reference evidence="1 2" key="1">
    <citation type="submission" date="2024-09" db="EMBL/GenBank/DDBJ databases">
        <title>Chromosome-scale assembly of Riccia fluitans.</title>
        <authorList>
            <person name="Paukszto L."/>
            <person name="Sawicki J."/>
            <person name="Karawczyk K."/>
            <person name="Piernik-Szablinska J."/>
            <person name="Szczecinska M."/>
            <person name="Mazdziarz M."/>
        </authorList>
    </citation>
    <scope>NUCLEOTIDE SEQUENCE [LARGE SCALE GENOMIC DNA]</scope>
    <source>
        <strain evidence="1">Rf_01</strain>
        <tissue evidence="1">Aerial parts of the thallus</tissue>
    </source>
</reference>
<sequence>MYQKAHGASGQIYGPVQRVSEHQGFCHHMTRAVENSVFLQPAENASPNGSVTHFVRIRADHYGDPSTTHSTVLRHTVTQEGSDSAFGYNCERIDGTLLPPLYFEPSDLTTIMKCEFRGGLREVGATRSSKDSAELRTAALD</sequence>
<evidence type="ECO:0000313" key="1">
    <source>
        <dbReference type="EMBL" id="KAL2620569.1"/>
    </source>
</evidence>